<dbReference type="Pfam" id="PF01625">
    <property type="entry name" value="PMSR"/>
    <property type="match status" value="1"/>
</dbReference>
<dbReference type="InterPro" id="IPR002569">
    <property type="entry name" value="Met_Sox_Rdtase_MsrA_dom"/>
</dbReference>
<evidence type="ECO:0000256" key="3">
    <source>
        <dbReference type="ARBA" id="ARBA00048782"/>
    </source>
</evidence>
<evidence type="ECO:0000256" key="4">
    <source>
        <dbReference type="HAMAP-Rule" id="MF_01401"/>
    </source>
</evidence>
<dbReference type="NCBIfam" id="TIGR00401">
    <property type="entry name" value="msrA"/>
    <property type="match status" value="1"/>
</dbReference>
<dbReference type="GO" id="GO:0033744">
    <property type="term" value="F:L-methionine:thioredoxin-disulfide S-oxidoreductase activity"/>
    <property type="evidence" value="ECO:0007669"/>
    <property type="project" value="RHEA"/>
</dbReference>
<evidence type="ECO:0000313" key="9">
    <source>
        <dbReference type="Proteomes" id="UP000218677"/>
    </source>
</evidence>
<dbReference type="InterPro" id="IPR036509">
    <property type="entry name" value="Met_Sox_Rdtase_MsrA_sf"/>
</dbReference>
<protein>
    <recommendedName>
        <fullName evidence="4">Peptide methionine sulfoxide reductase MsrA</fullName>
        <shortName evidence="4">Protein-methionine-S-oxide reductase</shortName>
        <ecNumber evidence="4">1.8.4.11</ecNumber>
    </recommendedName>
    <alternativeName>
        <fullName evidence="4">Peptide-methionine (S)-S-oxide reductase</fullName>
        <shortName evidence="4">Peptide Met(O) reductase</shortName>
    </alternativeName>
</protein>
<evidence type="ECO:0000256" key="2">
    <source>
        <dbReference type="ARBA" id="ARBA00047806"/>
    </source>
</evidence>
<evidence type="ECO:0000256" key="6">
    <source>
        <dbReference type="SAM" id="SignalP"/>
    </source>
</evidence>
<evidence type="ECO:0000259" key="7">
    <source>
        <dbReference type="Pfam" id="PF01625"/>
    </source>
</evidence>
<dbReference type="EC" id="1.8.4.11" evidence="4"/>
<comment type="similarity">
    <text evidence="4">Belongs to the MsrA Met sulfoxide reductase family.</text>
</comment>
<feature type="active site" evidence="4">
    <location>
        <position position="54"/>
    </location>
</feature>
<feature type="chain" id="PRO_5013285944" description="Peptide methionine sulfoxide reductase MsrA" evidence="6">
    <location>
        <begin position="28"/>
        <end position="222"/>
    </location>
</feature>
<comment type="function">
    <text evidence="4">Has an important function as a repair enzyme for proteins that have been inactivated by oxidation. Catalyzes the reversible oxidation-reduction of methionine sulfoxide in proteins to methionine.</text>
</comment>
<evidence type="ECO:0000256" key="1">
    <source>
        <dbReference type="ARBA" id="ARBA00023002"/>
    </source>
</evidence>
<organism evidence="8 9">
    <name type="scientific">Vreelandella nigrificans</name>
    <dbReference type="NCBI Taxonomy" id="2042704"/>
    <lineage>
        <taxon>Bacteria</taxon>
        <taxon>Pseudomonadati</taxon>
        <taxon>Pseudomonadota</taxon>
        <taxon>Gammaproteobacteria</taxon>
        <taxon>Oceanospirillales</taxon>
        <taxon>Halomonadaceae</taxon>
        <taxon>Vreelandella</taxon>
    </lineage>
</organism>
<sequence length="222" mass="25286">MFSIAYARPLTLCVIAAASLGSASIQAQSNQAQPNQIQPNQTQSNAVATFAGGCFWCMEPPYDRQTGVISTRSGYTGGERENPTYQEIGRGDTGHAQAVEVIFNPEELSYAQLLEIFWYNVDPFAVDQQFCDVGTQYRSAIFYHDDKQRELAEATKAEIEQRFDREVATQIMPASEFWEAEEYHQAYYQKNPLRYRFYRHSCGRDNRLEEVWGEQAGGPTFQ</sequence>
<comment type="caution">
    <text evidence="8">The sequence shown here is derived from an EMBL/GenBank/DDBJ whole genome shotgun (WGS) entry which is preliminary data.</text>
</comment>
<keyword evidence="6" id="KW-0732">Signal</keyword>
<accession>A0A2A4HK94</accession>
<evidence type="ECO:0000256" key="5">
    <source>
        <dbReference type="SAM" id="MobiDB-lite"/>
    </source>
</evidence>
<feature type="signal peptide" evidence="6">
    <location>
        <begin position="1"/>
        <end position="27"/>
    </location>
</feature>
<dbReference type="GO" id="GO:0008113">
    <property type="term" value="F:peptide-methionine (S)-S-oxide reductase activity"/>
    <property type="evidence" value="ECO:0007669"/>
    <property type="project" value="UniProtKB-UniRule"/>
</dbReference>
<comment type="catalytic activity">
    <reaction evidence="3 4">
        <text>[thioredoxin]-disulfide + L-methionine + H2O = L-methionine (S)-S-oxide + [thioredoxin]-dithiol</text>
        <dbReference type="Rhea" id="RHEA:19993"/>
        <dbReference type="Rhea" id="RHEA-COMP:10698"/>
        <dbReference type="Rhea" id="RHEA-COMP:10700"/>
        <dbReference type="ChEBI" id="CHEBI:15377"/>
        <dbReference type="ChEBI" id="CHEBI:29950"/>
        <dbReference type="ChEBI" id="CHEBI:50058"/>
        <dbReference type="ChEBI" id="CHEBI:57844"/>
        <dbReference type="ChEBI" id="CHEBI:58772"/>
        <dbReference type="EC" id="1.8.4.11"/>
    </reaction>
</comment>
<feature type="region of interest" description="Disordered" evidence="5">
    <location>
        <begin position="71"/>
        <end position="90"/>
    </location>
</feature>
<keyword evidence="9" id="KW-1185">Reference proteome</keyword>
<gene>
    <name evidence="4 8" type="primary">msrA</name>
    <name evidence="8" type="ORF">CPA45_17290</name>
</gene>
<feature type="domain" description="Peptide methionine sulphoxide reductase MsrA" evidence="7">
    <location>
        <begin position="48"/>
        <end position="196"/>
    </location>
</feature>
<dbReference type="RefSeq" id="WP_096653667.1">
    <property type="nucleotide sequence ID" value="NZ_NWUX01000019.1"/>
</dbReference>
<dbReference type="Gene3D" id="3.30.1060.10">
    <property type="entry name" value="Peptide methionine sulphoxide reductase MsrA"/>
    <property type="match status" value="1"/>
</dbReference>
<proteinExistence type="inferred from homology"/>
<dbReference type="HAMAP" id="MF_01401">
    <property type="entry name" value="MsrA"/>
    <property type="match status" value="1"/>
</dbReference>
<dbReference type="OrthoDB" id="4174719at2"/>
<name>A0A2A4HK94_9GAMM</name>
<dbReference type="PANTHER" id="PTHR43774">
    <property type="entry name" value="PEPTIDE METHIONINE SULFOXIDE REDUCTASE"/>
    <property type="match status" value="1"/>
</dbReference>
<dbReference type="AlphaFoldDB" id="A0A2A4HK94"/>
<comment type="catalytic activity">
    <reaction evidence="2 4">
        <text>L-methionyl-[protein] + [thioredoxin]-disulfide + H2O = L-methionyl-(S)-S-oxide-[protein] + [thioredoxin]-dithiol</text>
        <dbReference type="Rhea" id="RHEA:14217"/>
        <dbReference type="Rhea" id="RHEA-COMP:10698"/>
        <dbReference type="Rhea" id="RHEA-COMP:10700"/>
        <dbReference type="Rhea" id="RHEA-COMP:12313"/>
        <dbReference type="Rhea" id="RHEA-COMP:12315"/>
        <dbReference type="ChEBI" id="CHEBI:15377"/>
        <dbReference type="ChEBI" id="CHEBI:16044"/>
        <dbReference type="ChEBI" id="CHEBI:29950"/>
        <dbReference type="ChEBI" id="CHEBI:44120"/>
        <dbReference type="ChEBI" id="CHEBI:50058"/>
        <dbReference type="EC" id="1.8.4.11"/>
    </reaction>
</comment>
<dbReference type="Proteomes" id="UP000218677">
    <property type="component" value="Unassembled WGS sequence"/>
</dbReference>
<dbReference type="EMBL" id="NWUX01000019">
    <property type="protein sequence ID" value="PCF94464.1"/>
    <property type="molecule type" value="Genomic_DNA"/>
</dbReference>
<evidence type="ECO:0000313" key="8">
    <source>
        <dbReference type="EMBL" id="PCF94464.1"/>
    </source>
</evidence>
<keyword evidence="1 4" id="KW-0560">Oxidoreductase</keyword>
<dbReference type="SUPFAM" id="SSF55068">
    <property type="entry name" value="Peptide methionine sulfoxide reductase"/>
    <property type="match status" value="1"/>
</dbReference>
<dbReference type="PANTHER" id="PTHR43774:SF1">
    <property type="entry name" value="PEPTIDE METHIONINE SULFOXIDE REDUCTASE MSRA 2"/>
    <property type="match status" value="1"/>
</dbReference>
<reference evidence="9" key="1">
    <citation type="submission" date="2017-09" db="EMBL/GenBank/DDBJ databases">
        <authorList>
            <person name="Cho G.-S."/>
            <person name="Oguntoyinbo F.A."/>
            <person name="Cnockaert M."/>
            <person name="Kabisch J."/>
            <person name="Neve H."/>
            <person name="Bockelmann W."/>
            <person name="Wenning M."/>
            <person name="Franz C.M."/>
            <person name="Vandamme P."/>
        </authorList>
    </citation>
    <scope>NUCLEOTIDE SEQUENCE [LARGE SCALE GENOMIC DNA]</scope>
    <source>
        <strain evidence="9">MBT G8648</strain>
    </source>
</reference>